<gene>
    <name evidence="1" type="ORF">CS063_16670</name>
</gene>
<dbReference type="EMBL" id="PEDL01000036">
    <property type="protein sequence ID" value="PHV69288.1"/>
    <property type="molecule type" value="Genomic_DNA"/>
</dbReference>
<reference evidence="1" key="1">
    <citation type="submission" date="2017-10" db="EMBL/GenBank/DDBJ databases">
        <title>Genome sequence of cellulolytic Lachnospiraceae bacterium XHS1971 isolated from hotspring sediment.</title>
        <authorList>
            <person name="Vasudevan G."/>
            <person name="Joshi A.J."/>
            <person name="Hivarkar S."/>
            <person name="Lanjekar V.B."/>
            <person name="Dhakephalkar P.K."/>
            <person name="Dagar S."/>
        </authorList>
    </citation>
    <scope>NUCLEOTIDE SEQUENCE</scope>
    <source>
        <strain evidence="1">XHS1971</strain>
    </source>
</reference>
<evidence type="ECO:0000313" key="2">
    <source>
        <dbReference type="Proteomes" id="UP000224460"/>
    </source>
</evidence>
<sequence>MFHFIKNYSTSNLKSKFTLIYILNCTDILFTYTLLKTGDFFEANKLMVSIVQNAFSSLFIKILLPAFLLWLLFKYLDDCGEAPCLKWCNFLIFMALGLYVFVNGMHLYYLFTLLV</sequence>
<protein>
    <submittedName>
        <fullName evidence="1">Uncharacterized protein</fullName>
    </submittedName>
</protein>
<name>A0AC61D7L8_9FIRM</name>
<proteinExistence type="predicted"/>
<keyword evidence="2" id="KW-1185">Reference proteome</keyword>
<organism evidence="1 2">
    <name type="scientific">Sporanaerobium hydrogeniformans</name>
    <dbReference type="NCBI Taxonomy" id="3072179"/>
    <lineage>
        <taxon>Bacteria</taxon>
        <taxon>Bacillati</taxon>
        <taxon>Bacillota</taxon>
        <taxon>Clostridia</taxon>
        <taxon>Lachnospirales</taxon>
        <taxon>Lachnospiraceae</taxon>
        <taxon>Sporanaerobium</taxon>
    </lineage>
</organism>
<evidence type="ECO:0000313" key="1">
    <source>
        <dbReference type="EMBL" id="PHV69288.1"/>
    </source>
</evidence>
<comment type="caution">
    <text evidence="1">The sequence shown here is derived from an EMBL/GenBank/DDBJ whole genome shotgun (WGS) entry which is preliminary data.</text>
</comment>
<accession>A0AC61D7L8</accession>
<dbReference type="Proteomes" id="UP000224460">
    <property type="component" value="Unassembled WGS sequence"/>
</dbReference>